<evidence type="ECO:0000256" key="4">
    <source>
        <dbReference type="ARBA" id="ARBA00022729"/>
    </source>
</evidence>
<evidence type="ECO:0000256" key="1">
    <source>
        <dbReference type="ARBA" id="ARBA00004613"/>
    </source>
</evidence>
<protein>
    <recommendedName>
        <fullName evidence="8">WAP four-disulfide core domain protein 1</fullName>
    </recommendedName>
    <alternativeName>
        <fullName evidence="9">Prostate stromal protein ps20</fullName>
    </alternativeName>
    <alternativeName>
        <fullName evidence="10">ps20 growth inhibitor</fullName>
    </alternativeName>
</protein>
<feature type="domain" description="WAP" evidence="12">
    <location>
        <begin position="48"/>
        <end position="100"/>
    </location>
</feature>
<keyword evidence="2" id="KW-0964">Secreted</keyword>
<dbReference type="AlphaFoldDB" id="A0A7J8CC70"/>
<proteinExistence type="predicted"/>
<dbReference type="PANTHER" id="PTHR14308:SF0">
    <property type="entry name" value="WAP FOUR-DISULFIDE CORE DOMAIN PROTEIN 1"/>
    <property type="match status" value="1"/>
</dbReference>
<evidence type="ECO:0000313" key="14">
    <source>
        <dbReference type="Proteomes" id="UP000550707"/>
    </source>
</evidence>
<dbReference type="EMBL" id="JACASF010000021">
    <property type="protein sequence ID" value="KAF6408447.1"/>
    <property type="molecule type" value="Genomic_DNA"/>
</dbReference>
<evidence type="ECO:0000256" key="6">
    <source>
        <dbReference type="ARBA" id="ARBA00023157"/>
    </source>
</evidence>
<dbReference type="FunCoup" id="A0A7J8CC70">
    <property type="interactions" value="22"/>
</dbReference>
<comment type="subcellular location">
    <subcellularLocation>
        <location evidence="1">Secreted</location>
    </subcellularLocation>
</comment>
<evidence type="ECO:0000256" key="11">
    <source>
        <dbReference type="SAM" id="SignalP"/>
    </source>
</evidence>
<dbReference type="InterPro" id="IPR042357">
    <property type="entry name" value="WFDC1"/>
</dbReference>
<evidence type="ECO:0000256" key="9">
    <source>
        <dbReference type="ARBA" id="ARBA00083271"/>
    </source>
</evidence>
<organism evidence="13 14">
    <name type="scientific">Molossus molossus</name>
    <name type="common">Pallas' mastiff bat</name>
    <name type="synonym">Vespertilio molossus</name>
    <dbReference type="NCBI Taxonomy" id="27622"/>
    <lineage>
        <taxon>Eukaryota</taxon>
        <taxon>Metazoa</taxon>
        <taxon>Chordata</taxon>
        <taxon>Craniata</taxon>
        <taxon>Vertebrata</taxon>
        <taxon>Euteleostomi</taxon>
        <taxon>Mammalia</taxon>
        <taxon>Eutheria</taxon>
        <taxon>Laurasiatheria</taxon>
        <taxon>Chiroptera</taxon>
        <taxon>Yangochiroptera</taxon>
        <taxon>Molossidae</taxon>
        <taxon>Molossus</taxon>
    </lineage>
</organism>
<evidence type="ECO:0000256" key="2">
    <source>
        <dbReference type="ARBA" id="ARBA00022525"/>
    </source>
</evidence>
<comment type="caution">
    <text evidence="13">The sequence shown here is derived from an EMBL/GenBank/DDBJ whole genome shotgun (WGS) entry which is preliminary data.</text>
</comment>
<reference evidence="13 14" key="1">
    <citation type="journal article" date="2020" name="Nature">
        <title>Six reference-quality genomes reveal evolution of bat adaptations.</title>
        <authorList>
            <person name="Jebb D."/>
            <person name="Huang Z."/>
            <person name="Pippel M."/>
            <person name="Hughes G.M."/>
            <person name="Lavrichenko K."/>
            <person name="Devanna P."/>
            <person name="Winkler S."/>
            <person name="Jermiin L.S."/>
            <person name="Skirmuntt E.C."/>
            <person name="Katzourakis A."/>
            <person name="Burkitt-Gray L."/>
            <person name="Ray D.A."/>
            <person name="Sullivan K.A.M."/>
            <person name="Roscito J.G."/>
            <person name="Kirilenko B.M."/>
            <person name="Davalos L.M."/>
            <person name="Corthals A.P."/>
            <person name="Power M.L."/>
            <person name="Jones G."/>
            <person name="Ransome R.D."/>
            <person name="Dechmann D.K.N."/>
            <person name="Locatelli A.G."/>
            <person name="Puechmaille S.J."/>
            <person name="Fedrigo O."/>
            <person name="Jarvis E.D."/>
            <person name="Hiller M."/>
            <person name="Vernes S.C."/>
            <person name="Myers E.W."/>
            <person name="Teeling E.C."/>
        </authorList>
    </citation>
    <scope>NUCLEOTIDE SEQUENCE [LARGE SCALE GENOMIC DNA]</scope>
    <source>
        <strain evidence="13">MMolMol1</strain>
        <tissue evidence="13">Muscle</tissue>
    </source>
</reference>
<evidence type="ECO:0000256" key="10">
    <source>
        <dbReference type="ARBA" id="ARBA00083710"/>
    </source>
</evidence>
<feature type="chain" id="PRO_5029714188" description="WAP four-disulfide core domain protein 1" evidence="11">
    <location>
        <begin position="25"/>
        <end position="210"/>
    </location>
</feature>
<gene>
    <name evidence="13" type="ORF">HJG59_019562</name>
</gene>
<dbReference type="FunFam" id="4.10.75.10:FF:000003">
    <property type="entry name" value="WAP four-disulfide core domain protein 1"/>
    <property type="match status" value="1"/>
</dbReference>
<accession>A0A7J8CC70</accession>
<keyword evidence="3" id="KW-0646">Protease inhibitor</keyword>
<dbReference type="InterPro" id="IPR008197">
    <property type="entry name" value="WAP_dom"/>
</dbReference>
<evidence type="ECO:0000256" key="3">
    <source>
        <dbReference type="ARBA" id="ARBA00022690"/>
    </source>
</evidence>
<evidence type="ECO:0000256" key="8">
    <source>
        <dbReference type="ARBA" id="ARBA00072704"/>
    </source>
</evidence>
<keyword evidence="5" id="KW-0722">Serine protease inhibitor</keyword>
<evidence type="ECO:0000256" key="7">
    <source>
        <dbReference type="ARBA" id="ARBA00056452"/>
    </source>
</evidence>
<dbReference type="Proteomes" id="UP000550707">
    <property type="component" value="Unassembled WGS sequence"/>
</dbReference>
<evidence type="ECO:0000259" key="12">
    <source>
        <dbReference type="PROSITE" id="PS51390"/>
    </source>
</evidence>
<dbReference type="GO" id="GO:0005615">
    <property type="term" value="C:extracellular space"/>
    <property type="evidence" value="ECO:0007669"/>
    <property type="project" value="TreeGrafter"/>
</dbReference>
<dbReference type="SUPFAM" id="SSF57256">
    <property type="entry name" value="Elafin-like"/>
    <property type="match status" value="1"/>
</dbReference>
<keyword evidence="14" id="KW-1185">Reference proteome</keyword>
<dbReference type="Pfam" id="PF00095">
    <property type="entry name" value="WAP"/>
    <property type="match status" value="1"/>
</dbReference>
<dbReference type="GO" id="GO:0004867">
    <property type="term" value="F:serine-type endopeptidase inhibitor activity"/>
    <property type="evidence" value="ECO:0007669"/>
    <property type="project" value="UniProtKB-KW"/>
</dbReference>
<keyword evidence="6" id="KW-1015">Disulfide bond</keyword>
<dbReference type="InterPro" id="IPR036645">
    <property type="entry name" value="Elafin-like_sf"/>
</dbReference>
<dbReference type="GO" id="GO:0001558">
    <property type="term" value="P:regulation of cell growth"/>
    <property type="evidence" value="ECO:0007669"/>
    <property type="project" value="TreeGrafter"/>
</dbReference>
<dbReference type="InParanoid" id="A0A7J8CC70"/>
<feature type="signal peptide" evidence="11">
    <location>
        <begin position="1"/>
        <end position="24"/>
    </location>
</feature>
<comment type="function">
    <text evidence="7">Has growth inhibitory activity.</text>
</comment>
<dbReference type="SMART" id="SM00217">
    <property type="entry name" value="WAP"/>
    <property type="match status" value="1"/>
</dbReference>
<dbReference type="PROSITE" id="PS51390">
    <property type="entry name" value="WAP"/>
    <property type="match status" value="1"/>
</dbReference>
<evidence type="ECO:0000313" key="13">
    <source>
        <dbReference type="EMBL" id="KAF6408447.1"/>
    </source>
</evidence>
<keyword evidence="4 11" id="KW-0732">Signal</keyword>
<evidence type="ECO:0000256" key="5">
    <source>
        <dbReference type="ARBA" id="ARBA00022900"/>
    </source>
</evidence>
<dbReference type="PANTHER" id="PTHR14308">
    <property type="entry name" value="WAP FOUR-DISULFIDE CORE DOMAIN PROTEIN 1"/>
    <property type="match status" value="1"/>
</dbReference>
<sequence>MGNSRRQVIWALCSLLLLLEASSAKNIWKRSLHEWLAKKANDDEANDPWQTLEESCPPAPPPRFLPLGACQVALCQADSQCRAHHLCCYNGCVYTCMKAIPPPPVVDWLEEPERLWPGGKGWLLEGPRRETHDICSTTEDEEGPLLCPSGFECHILSPGDVSKGIPNHGQCVKQGSKAEESFRHTVYKEYPEGDFKNVAEHGKERQVRVQ</sequence>
<dbReference type="Gene3D" id="4.10.75.10">
    <property type="entry name" value="Elafin-like"/>
    <property type="match status" value="1"/>
</dbReference>
<name>A0A7J8CC70_MOLMO</name>